<sequence>MGIFKRVKTISLANMNHSLDNYEDPIKMAKQYIRDLEFEFEKAQAALANQIYFEQKHEGLMRQVKMTIEDRKKQQQLALDKNKDEMAKLAIQERLEHEKQLTLLEEQYTVIQNQTKELKDQLAKLKDIHADLQNRKSLLVSRTNVAGTTNTMNNTLFSTQSESIKNGFTRMEDKVLRLEAQATAHEYINEKAYKNDKTYSIDVEEEFLKAKEAYGKN</sequence>
<reference evidence="3 4" key="1">
    <citation type="submission" date="2022-10" db="EMBL/GenBank/DDBJ databases">
        <title>Draft genome assembly of moderately radiation resistant bacterium Metabacillus halosaccharovorans.</title>
        <authorList>
            <person name="Pal S."/>
            <person name="Gopinathan A."/>
        </authorList>
    </citation>
    <scope>NUCLEOTIDE SEQUENCE [LARGE SCALE GENOMIC DNA]</scope>
    <source>
        <strain evidence="3 4">VITHBRA001</strain>
    </source>
</reference>
<accession>A0ABT3DI91</accession>
<protein>
    <submittedName>
        <fullName evidence="3">PspA/IM30 family protein</fullName>
    </submittedName>
</protein>
<dbReference type="RefSeq" id="WP_264143322.1">
    <property type="nucleotide sequence ID" value="NZ_JAOYEY010000043.1"/>
</dbReference>
<dbReference type="Pfam" id="PF04012">
    <property type="entry name" value="PspA_IM30"/>
    <property type="match status" value="1"/>
</dbReference>
<evidence type="ECO:0000256" key="2">
    <source>
        <dbReference type="SAM" id="Coils"/>
    </source>
</evidence>
<comment type="similarity">
    <text evidence="1">Belongs to the PspA/Vipp/IM30 family.</text>
</comment>
<dbReference type="EMBL" id="JAOYEY010000043">
    <property type="protein sequence ID" value="MCV9886783.1"/>
    <property type="molecule type" value="Genomic_DNA"/>
</dbReference>
<evidence type="ECO:0000313" key="4">
    <source>
        <dbReference type="Proteomes" id="UP001526147"/>
    </source>
</evidence>
<name>A0ABT3DI91_9BACI</name>
<dbReference type="PANTHER" id="PTHR31088:SF6">
    <property type="entry name" value="PHAGE SHOCK PROTEIN A"/>
    <property type="match status" value="1"/>
</dbReference>
<evidence type="ECO:0000313" key="3">
    <source>
        <dbReference type="EMBL" id="MCV9886783.1"/>
    </source>
</evidence>
<dbReference type="Proteomes" id="UP001526147">
    <property type="component" value="Unassembled WGS sequence"/>
</dbReference>
<dbReference type="InterPro" id="IPR007157">
    <property type="entry name" value="PspA_VIPP1"/>
</dbReference>
<organism evidence="3 4">
    <name type="scientific">Metabacillus halosaccharovorans</name>
    <dbReference type="NCBI Taxonomy" id="930124"/>
    <lineage>
        <taxon>Bacteria</taxon>
        <taxon>Bacillati</taxon>
        <taxon>Bacillota</taxon>
        <taxon>Bacilli</taxon>
        <taxon>Bacillales</taxon>
        <taxon>Bacillaceae</taxon>
        <taxon>Metabacillus</taxon>
    </lineage>
</organism>
<proteinExistence type="inferred from homology"/>
<evidence type="ECO:0000256" key="1">
    <source>
        <dbReference type="ARBA" id="ARBA00043985"/>
    </source>
</evidence>
<keyword evidence="4" id="KW-1185">Reference proteome</keyword>
<gene>
    <name evidence="3" type="ORF">OIH86_14185</name>
</gene>
<keyword evidence="2" id="KW-0175">Coiled coil</keyword>
<dbReference type="PANTHER" id="PTHR31088">
    <property type="entry name" value="MEMBRANE-ASSOCIATED PROTEIN VIPP1, CHLOROPLASTIC"/>
    <property type="match status" value="1"/>
</dbReference>
<feature type="coiled-coil region" evidence="2">
    <location>
        <begin position="87"/>
        <end position="135"/>
    </location>
</feature>
<comment type="caution">
    <text evidence="3">The sequence shown here is derived from an EMBL/GenBank/DDBJ whole genome shotgun (WGS) entry which is preliminary data.</text>
</comment>